<evidence type="ECO:0000313" key="4">
    <source>
        <dbReference type="Proteomes" id="UP000222824"/>
    </source>
</evidence>
<feature type="transmembrane region" description="Helical" evidence="2">
    <location>
        <begin position="38"/>
        <end position="56"/>
    </location>
</feature>
<evidence type="ECO:0000313" key="3">
    <source>
        <dbReference type="EMBL" id="PHQ39599.1"/>
    </source>
</evidence>
<keyword evidence="2" id="KW-0812">Transmembrane</keyword>
<dbReference type="EMBL" id="NHOA01000033">
    <property type="protein sequence ID" value="PHQ39599.1"/>
    <property type="molecule type" value="Genomic_DNA"/>
</dbReference>
<keyword evidence="2" id="KW-1133">Transmembrane helix</keyword>
<accession>A0A2G1WL71</accession>
<protein>
    <submittedName>
        <fullName evidence="3">Uncharacterized protein</fullName>
    </submittedName>
</protein>
<feature type="compositionally biased region" description="Basic and acidic residues" evidence="1">
    <location>
        <begin position="73"/>
        <end position="82"/>
    </location>
</feature>
<keyword evidence="2" id="KW-0472">Membrane</keyword>
<dbReference type="InterPro" id="IPR058379">
    <property type="entry name" value="DUF8066"/>
</dbReference>
<organism evidence="3 4">
    <name type="scientific">Halorubrum persicum</name>
    <dbReference type="NCBI Taxonomy" id="1383844"/>
    <lineage>
        <taxon>Archaea</taxon>
        <taxon>Methanobacteriati</taxon>
        <taxon>Methanobacteriota</taxon>
        <taxon>Stenosarchaea group</taxon>
        <taxon>Halobacteria</taxon>
        <taxon>Halobacteriales</taxon>
        <taxon>Haloferacaceae</taxon>
        <taxon>Halorubrum</taxon>
    </lineage>
</organism>
<evidence type="ECO:0000256" key="1">
    <source>
        <dbReference type="SAM" id="MobiDB-lite"/>
    </source>
</evidence>
<sequence>MPHDPLSPSDALRTPIGAALAALSLLALTYSVVIVAELLLGVLIGVGLPVGLYLSYRTLAVFDSIADAAQRVADTREREADGASRVGSATEREPDSDRDSAPSPPSDRVRERER</sequence>
<dbReference type="Proteomes" id="UP000222824">
    <property type="component" value="Unassembled WGS sequence"/>
</dbReference>
<feature type="region of interest" description="Disordered" evidence="1">
    <location>
        <begin position="73"/>
        <end position="114"/>
    </location>
</feature>
<proteinExistence type="predicted"/>
<dbReference type="AlphaFoldDB" id="A0A2G1WL71"/>
<reference evidence="3 4" key="1">
    <citation type="journal article" date="2014" name="Front. Microbiol.">
        <title>Population and genomic analysis of the genus Halorubrum.</title>
        <authorList>
            <person name="Fullmer M.S."/>
            <person name="Soucy S.M."/>
            <person name="Swithers K.S."/>
            <person name="Makkay A.M."/>
            <person name="Wheeler R."/>
            <person name="Ventosa A."/>
            <person name="Gogarten J.P."/>
            <person name="Papke R.T."/>
        </authorList>
    </citation>
    <scope>NUCLEOTIDE SEQUENCE [LARGE SCALE GENOMIC DNA]</scope>
    <source>
        <strain evidence="3 4">C49</strain>
    </source>
</reference>
<dbReference type="Pfam" id="PF26262">
    <property type="entry name" value="DUF8066"/>
    <property type="match status" value="1"/>
</dbReference>
<feature type="compositionally biased region" description="Basic and acidic residues" evidence="1">
    <location>
        <begin position="90"/>
        <end position="100"/>
    </location>
</feature>
<dbReference type="OrthoDB" id="330254at2157"/>
<evidence type="ECO:0000256" key="2">
    <source>
        <dbReference type="SAM" id="Phobius"/>
    </source>
</evidence>
<keyword evidence="4" id="KW-1185">Reference proteome</keyword>
<name>A0A2G1WL71_9EURY</name>
<gene>
    <name evidence="3" type="ORF">DJ69_05005</name>
</gene>
<comment type="caution">
    <text evidence="3">The sequence shown here is derived from an EMBL/GenBank/DDBJ whole genome shotgun (WGS) entry which is preliminary data.</text>
</comment>
<dbReference type="RefSeq" id="WP_099254595.1">
    <property type="nucleotide sequence ID" value="NZ_NHOA01000033.1"/>
</dbReference>